<reference evidence="14 15" key="1">
    <citation type="submission" date="2021-06" db="EMBL/GenBank/DDBJ databases">
        <title>Caerostris extrusa draft genome.</title>
        <authorList>
            <person name="Kono N."/>
            <person name="Arakawa K."/>
        </authorList>
    </citation>
    <scope>NUCLEOTIDE SEQUENCE [LARGE SCALE GENOMIC DNA]</scope>
</reference>
<dbReference type="Gene3D" id="1.10.10.820">
    <property type="match status" value="1"/>
</dbReference>
<name>A0AAV4SZW5_CAEEX</name>
<evidence type="ECO:0000256" key="12">
    <source>
        <dbReference type="SAM" id="Phobius"/>
    </source>
</evidence>
<organism evidence="14 15">
    <name type="scientific">Caerostris extrusa</name>
    <name type="common">Bark spider</name>
    <name type="synonym">Caerostris bankana</name>
    <dbReference type="NCBI Taxonomy" id="172846"/>
    <lineage>
        <taxon>Eukaryota</taxon>
        <taxon>Metazoa</taxon>
        <taxon>Ecdysozoa</taxon>
        <taxon>Arthropoda</taxon>
        <taxon>Chelicerata</taxon>
        <taxon>Arachnida</taxon>
        <taxon>Araneae</taxon>
        <taxon>Araneomorphae</taxon>
        <taxon>Entelegynae</taxon>
        <taxon>Araneoidea</taxon>
        <taxon>Araneidae</taxon>
        <taxon>Caerostris</taxon>
    </lineage>
</organism>
<dbReference type="Gene3D" id="1.20.5.4820">
    <property type="match status" value="1"/>
</dbReference>
<accession>A0AAV4SZW5</accession>
<keyword evidence="15" id="KW-1185">Reference proteome</keyword>
<evidence type="ECO:0000259" key="13">
    <source>
        <dbReference type="PROSITE" id="PS51456"/>
    </source>
</evidence>
<keyword evidence="9 10" id="KW-0009">Actin-binding</keyword>
<feature type="transmembrane region" description="Helical" evidence="12">
    <location>
        <begin position="12"/>
        <end position="31"/>
    </location>
</feature>
<evidence type="ECO:0000256" key="11">
    <source>
        <dbReference type="SAM" id="Coils"/>
    </source>
</evidence>
<dbReference type="Pfam" id="PF00063">
    <property type="entry name" value="Myosin_head"/>
    <property type="match status" value="1"/>
</dbReference>
<evidence type="ECO:0000256" key="5">
    <source>
        <dbReference type="ARBA" id="ARBA00023054"/>
    </source>
</evidence>
<dbReference type="GO" id="GO:0016459">
    <property type="term" value="C:myosin complex"/>
    <property type="evidence" value="ECO:0007669"/>
    <property type="project" value="UniProtKB-KW"/>
</dbReference>
<comment type="caution">
    <text evidence="10">Lacks conserved residue(s) required for the propagation of feature annotation.</text>
</comment>
<dbReference type="Gene3D" id="1.20.5.1160">
    <property type="entry name" value="Vasodilator-stimulated phosphoprotein"/>
    <property type="match status" value="1"/>
</dbReference>
<evidence type="ECO:0000256" key="10">
    <source>
        <dbReference type="PROSITE-ProRule" id="PRU00782"/>
    </source>
</evidence>
<dbReference type="SUPFAM" id="SSF52540">
    <property type="entry name" value="P-loop containing nucleoside triphosphate hydrolases"/>
    <property type="match status" value="1"/>
</dbReference>
<dbReference type="InterPro" id="IPR002928">
    <property type="entry name" value="Myosin_tail"/>
</dbReference>
<dbReference type="Gene3D" id="1.20.120.720">
    <property type="entry name" value="Myosin VI head, motor domain, U50 subdomain"/>
    <property type="match status" value="1"/>
</dbReference>
<proteinExistence type="inferred from homology"/>
<dbReference type="Gene3D" id="1.20.58.530">
    <property type="match status" value="1"/>
</dbReference>
<comment type="similarity">
    <text evidence="1 10">Belongs to the TRAFAC class myosin-kinesin ATPase superfamily. Myosin family.</text>
</comment>
<dbReference type="InterPro" id="IPR027417">
    <property type="entry name" value="P-loop_NTPase"/>
</dbReference>
<evidence type="ECO:0000256" key="6">
    <source>
        <dbReference type="ARBA" id="ARBA00023123"/>
    </source>
</evidence>
<dbReference type="Gene3D" id="1.20.5.340">
    <property type="match status" value="3"/>
</dbReference>
<dbReference type="FunFam" id="1.20.120.720:FF:000001">
    <property type="entry name" value="Myosin heavy chain, muscle"/>
    <property type="match status" value="1"/>
</dbReference>
<dbReference type="GO" id="GO:0032982">
    <property type="term" value="C:myosin filament"/>
    <property type="evidence" value="ECO:0007669"/>
    <property type="project" value="UniProtKB-KW"/>
</dbReference>
<dbReference type="FunFam" id="1.20.58.530:FF:000001">
    <property type="entry name" value="Myosin heavy chain"/>
    <property type="match status" value="1"/>
</dbReference>
<dbReference type="PANTHER" id="PTHR13140">
    <property type="entry name" value="MYOSIN"/>
    <property type="match status" value="1"/>
</dbReference>
<feature type="region of interest" description="Actin-binding" evidence="10">
    <location>
        <begin position="390"/>
        <end position="412"/>
    </location>
</feature>
<keyword evidence="3" id="KW-0547">Nucleotide-binding</keyword>
<evidence type="ECO:0000313" key="15">
    <source>
        <dbReference type="Proteomes" id="UP001054945"/>
    </source>
</evidence>
<keyword evidence="12" id="KW-1133">Transmembrane helix</keyword>
<dbReference type="EMBL" id="BPLR01010478">
    <property type="protein sequence ID" value="GIY39555.1"/>
    <property type="molecule type" value="Genomic_DNA"/>
</dbReference>
<dbReference type="Gene3D" id="1.20.58.60">
    <property type="match status" value="1"/>
</dbReference>
<keyword evidence="5 11" id="KW-0175">Coiled coil</keyword>
<dbReference type="GO" id="GO:0007015">
    <property type="term" value="P:actin filament organization"/>
    <property type="evidence" value="ECO:0007669"/>
    <property type="project" value="TreeGrafter"/>
</dbReference>
<dbReference type="PANTHER" id="PTHR13140:SF857">
    <property type="entry name" value="MYOSIN-11"/>
    <property type="match status" value="1"/>
</dbReference>
<keyword evidence="4" id="KW-0067">ATP-binding</keyword>
<evidence type="ECO:0000256" key="3">
    <source>
        <dbReference type="ARBA" id="ARBA00022741"/>
    </source>
</evidence>
<dbReference type="InterPro" id="IPR036961">
    <property type="entry name" value="Kinesin_motor_dom_sf"/>
</dbReference>
<feature type="coiled-coil region" evidence="11">
    <location>
        <begin position="644"/>
        <end position="1155"/>
    </location>
</feature>
<dbReference type="GO" id="GO:0005524">
    <property type="term" value="F:ATP binding"/>
    <property type="evidence" value="ECO:0007669"/>
    <property type="project" value="UniProtKB-KW"/>
</dbReference>
<evidence type="ECO:0000256" key="1">
    <source>
        <dbReference type="ARBA" id="ARBA00008314"/>
    </source>
</evidence>
<dbReference type="FunFam" id="1.20.5.340:FF:000036">
    <property type="entry name" value="Myosin heavy chain"/>
    <property type="match status" value="1"/>
</dbReference>
<keyword evidence="12" id="KW-0812">Transmembrane</keyword>
<keyword evidence="8" id="KW-0514">Muscle protein</keyword>
<sequence>MLQQSLVMDCVCIPSLVLVTNFLYSLTLLLITEKVLLSNNIRDYHFVSQGKTDIPGVDDGEDMLVTDNGFDVLGFTDEEKLNIYKITASVMHLGELKFKQRPREEQAEADGTESGEKVAHLLGLNAADLYKNLLKPKIRVGNELVTQGRNKEQVVYSVGALSKAMYDRLFKWLVKRVNETLDTKQKRQHFIGVLDIAGFEIFDFNSFEQLCINFTNEKLQQFFNHHMFVLEQEEYKREGIEWTFIDFGLDLQACIDLIEKPMGVLSILEEESMFPKASDKTFEEKLKTNHLGKSPNFVKPKPPKPGQQEAQFAIVHYAGTVPYNLNGWLEKNKDPLNDTVVEQFKHASNKLVNDIFEDHSGLGADDPKKGGGRKKGSGFQTVSALYREQLNKLMATLRQTQPHFVRCIIPNETKSPGVIDSHLVMHQLTCNGVLEGIRICRKGFPNRMVYPDFKHRYTILAPNSFPQGFVDAKKVTECILTAIQLEANDYRYTILAPNAVPKGFVDAKKVTEKILDEIALDPSVYTILAPNSLPNGFIDAKAATEKLCEAIKLDNSDYRLGLTKVFFRAGVLGRLEEMRDERLAKIITWLQAWIRWYECKKEFKKLQEQRIALLVIQRNLRKFLQLRNWLWWKLYSKVKPLLSIARVEDELRALEEKLKTEHEALVKEEKVRKELETTNVKLLQEKNDLFLQLEAERSSFGDLEERLNRALAQKADLACQLTDVQERLTHEEDAHIQMAQIKKKLELDVSTFKKEVEDLELAIQKAEQDKQSRDHQIRNLNEEITHQDDLINKLTKEKKHLQEINQKTSEDLQVTEDKVNHLNKVKIKLEQTLDELEDSLEREKKCRAEMEKMKRKTEGDLKLAQEALGDLEKAKKETEQANQRKEKKWLELQARIEELEEELEAERQARSKAEKQRADLAREIEELSERLEEAGGATSTQVELNKRREAEMTKLRRDLEEANLQHEQVLSNIRKKHNDVIAEISEQLDQLNKHKARLEKEKSQMKGELDDLRSSVDHVNKEKANAEKQAKQMEMQLMELQGKLDETNRSLADFDQAKKRLSVENGDLLRQLEEAEGQVSQLTKLKNSLSMQLDEVKRTADEESRGMAAIMGKFRNVEHDLDTLREQLEDEQEGKADLQRQLSKANAEVQLWRTKYESEGLARLEELEDSKRKIAS</sequence>
<dbReference type="InterPro" id="IPR001609">
    <property type="entry name" value="Myosin_head_motor_dom-like"/>
</dbReference>
<feature type="domain" description="Myosin motor" evidence="13">
    <location>
        <begin position="1"/>
        <end position="580"/>
    </location>
</feature>
<evidence type="ECO:0000256" key="2">
    <source>
        <dbReference type="ARBA" id="ARBA00022433"/>
    </source>
</evidence>
<dbReference type="SUPFAM" id="SSF90257">
    <property type="entry name" value="Myosin rod fragments"/>
    <property type="match status" value="3"/>
</dbReference>
<dbReference type="SMART" id="SM00242">
    <property type="entry name" value="MYSc"/>
    <property type="match status" value="1"/>
</dbReference>
<dbReference type="GO" id="GO:0016020">
    <property type="term" value="C:membrane"/>
    <property type="evidence" value="ECO:0007669"/>
    <property type="project" value="TreeGrafter"/>
</dbReference>
<keyword evidence="6 10" id="KW-0518">Myosin</keyword>
<evidence type="ECO:0000256" key="9">
    <source>
        <dbReference type="ARBA" id="ARBA00023203"/>
    </source>
</evidence>
<keyword evidence="2" id="KW-0787">Thick filament</keyword>
<dbReference type="GO" id="GO:0000146">
    <property type="term" value="F:microfilament motor activity"/>
    <property type="evidence" value="ECO:0007669"/>
    <property type="project" value="TreeGrafter"/>
</dbReference>
<evidence type="ECO:0000256" key="7">
    <source>
        <dbReference type="ARBA" id="ARBA00023175"/>
    </source>
</evidence>
<dbReference type="GO" id="GO:0051015">
    <property type="term" value="F:actin filament binding"/>
    <property type="evidence" value="ECO:0007669"/>
    <property type="project" value="TreeGrafter"/>
</dbReference>
<evidence type="ECO:0000256" key="4">
    <source>
        <dbReference type="ARBA" id="ARBA00022840"/>
    </source>
</evidence>
<dbReference type="AlphaFoldDB" id="A0AAV4SZW5"/>
<dbReference type="Proteomes" id="UP001054945">
    <property type="component" value="Unassembled WGS sequence"/>
</dbReference>
<evidence type="ECO:0000256" key="8">
    <source>
        <dbReference type="ARBA" id="ARBA00023179"/>
    </source>
</evidence>
<dbReference type="GO" id="GO:0030017">
    <property type="term" value="C:sarcomere"/>
    <property type="evidence" value="ECO:0007669"/>
    <property type="project" value="UniProtKB-ARBA"/>
</dbReference>
<keyword evidence="12" id="KW-0472">Membrane</keyword>
<dbReference type="FunFam" id="1.20.5.340:FF:000050">
    <property type="entry name" value="Myosin heavy chain, muscle"/>
    <property type="match status" value="1"/>
</dbReference>
<protein>
    <submittedName>
        <fullName evidence="14">Myosin heavy chain, muscle</fullName>
    </submittedName>
</protein>
<dbReference type="Pfam" id="PF01576">
    <property type="entry name" value="Myosin_tail_1"/>
    <property type="match status" value="1"/>
</dbReference>
<gene>
    <name evidence="14" type="primary">Mhc</name>
    <name evidence="14" type="ORF">CEXT_273262</name>
</gene>
<evidence type="ECO:0000313" key="14">
    <source>
        <dbReference type="EMBL" id="GIY39555.1"/>
    </source>
</evidence>
<keyword evidence="7" id="KW-0505">Motor protein</keyword>
<dbReference type="PRINTS" id="PR00193">
    <property type="entry name" value="MYOSINHEAVY"/>
</dbReference>
<dbReference type="FunFam" id="1.20.5.340:FF:000019">
    <property type="entry name" value="Myosin heavy chain, isoform G"/>
    <property type="match status" value="1"/>
</dbReference>
<comment type="caution">
    <text evidence="14">The sequence shown here is derived from an EMBL/GenBank/DDBJ whole genome shotgun (WGS) entry which is preliminary data.</text>
</comment>
<dbReference type="Gene3D" id="3.40.850.10">
    <property type="entry name" value="Kinesin motor domain"/>
    <property type="match status" value="1"/>
</dbReference>
<dbReference type="PROSITE" id="PS51456">
    <property type="entry name" value="MYOSIN_MOTOR"/>
    <property type="match status" value="1"/>
</dbReference>